<evidence type="ECO:0000313" key="5">
    <source>
        <dbReference type="Proteomes" id="UP000646827"/>
    </source>
</evidence>
<dbReference type="CDD" id="cd06257">
    <property type="entry name" value="DnaJ"/>
    <property type="match status" value="1"/>
</dbReference>
<keyword evidence="5" id="KW-1185">Reference proteome</keyword>
<feature type="region of interest" description="Disordered" evidence="2">
    <location>
        <begin position="415"/>
        <end position="441"/>
    </location>
</feature>
<evidence type="ECO:0000259" key="3">
    <source>
        <dbReference type="PROSITE" id="PS50076"/>
    </source>
</evidence>
<keyword evidence="1" id="KW-0143">Chaperone</keyword>
<feature type="region of interest" description="Disordered" evidence="2">
    <location>
        <begin position="57"/>
        <end position="79"/>
    </location>
</feature>
<dbReference type="Pfam" id="PF00226">
    <property type="entry name" value="DnaJ"/>
    <property type="match status" value="1"/>
</dbReference>
<dbReference type="PROSITE" id="PS00636">
    <property type="entry name" value="DNAJ_1"/>
    <property type="match status" value="1"/>
</dbReference>
<dbReference type="InterPro" id="IPR001623">
    <property type="entry name" value="DnaJ_domain"/>
</dbReference>
<dbReference type="PANTHER" id="PTHR44924:SF1">
    <property type="entry name" value="DNAJ SUBFAMILY A MEMBER 2"/>
    <property type="match status" value="1"/>
</dbReference>
<dbReference type="InterPro" id="IPR036869">
    <property type="entry name" value="J_dom_sf"/>
</dbReference>
<feature type="compositionally biased region" description="Polar residues" evidence="2">
    <location>
        <begin position="431"/>
        <end position="441"/>
    </location>
</feature>
<dbReference type="InterPro" id="IPR026894">
    <property type="entry name" value="DnaJ_X"/>
</dbReference>
<dbReference type="PANTHER" id="PTHR44924">
    <property type="entry name" value="DNAJ SUBFAMILY A MEMBER 2"/>
    <property type="match status" value="1"/>
</dbReference>
<sequence length="441" mass="49896">MTVYISRKPEPYIKTTCTECKKELEFLPEKSASGQKIQVKCWSCDKTVEYELNASGTDLKSNNTKTSKSKFRRNRGSDENPLSTEYYDLLSVKPTATQDEIKKAYRKMAIKYHPDKNPDDPTAEDKFKKISEAYQVLSDPKLRKRYNEIGEENGLKPDGGFVDPEEFFRQSFGGERFVDIIGEISIGRDMREALETADTENSENEQNLTPEEKAEKEAQKEKAEQERAETREKRVDTLVTKLINKLSLYTELNDTSPTSIAAFTNIIQIEAEDLKHENYGLELLHAIGGTYTMKANQYLGKNVAFGLGGMFHSVREKGYIFSETVGTLRMALDLQSSFSELAKADEKGLTEEQRNKLEEEAAQKGLQAIWRGSKLEVESVLRDVCDKVLEDENATKETRKQRAIALRIIGNVYTKVQPDTSPNDIPMNPEIRSSSSSNNAA</sequence>
<dbReference type="SUPFAM" id="SSF46565">
    <property type="entry name" value="Chaperone J-domain"/>
    <property type="match status" value="1"/>
</dbReference>
<protein>
    <recommendedName>
        <fullName evidence="3">J domain-containing protein</fullName>
    </recommendedName>
</protein>
<dbReference type="FunFam" id="1.10.287.110:FF:000028">
    <property type="entry name" value="DnaJ domain protein"/>
    <property type="match status" value="1"/>
</dbReference>
<dbReference type="Gene3D" id="1.10.287.110">
    <property type="entry name" value="DnaJ domain"/>
    <property type="match status" value="1"/>
</dbReference>
<organism evidence="4 5">
    <name type="scientific">Circinella minor</name>
    <dbReference type="NCBI Taxonomy" id="1195481"/>
    <lineage>
        <taxon>Eukaryota</taxon>
        <taxon>Fungi</taxon>
        <taxon>Fungi incertae sedis</taxon>
        <taxon>Mucoromycota</taxon>
        <taxon>Mucoromycotina</taxon>
        <taxon>Mucoromycetes</taxon>
        <taxon>Mucorales</taxon>
        <taxon>Lichtheimiaceae</taxon>
        <taxon>Circinella</taxon>
    </lineage>
</organism>
<dbReference type="PRINTS" id="PR00625">
    <property type="entry name" value="JDOMAIN"/>
</dbReference>
<dbReference type="OrthoDB" id="552049at2759"/>
<feature type="compositionally biased region" description="Basic and acidic residues" evidence="2">
    <location>
        <begin position="210"/>
        <end position="231"/>
    </location>
</feature>
<name>A0A8H7S945_9FUNG</name>
<proteinExistence type="predicted"/>
<dbReference type="GO" id="GO:0005829">
    <property type="term" value="C:cytosol"/>
    <property type="evidence" value="ECO:0007669"/>
    <property type="project" value="UniProtKB-ARBA"/>
</dbReference>
<reference evidence="4 5" key="1">
    <citation type="submission" date="2020-12" db="EMBL/GenBank/DDBJ databases">
        <title>Metabolic potential, ecology and presence of endohyphal bacteria is reflected in genomic diversity of Mucoromycotina.</title>
        <authorList>
            <person name="Muszewska A."/>
            <person name="Okrasinska A."/>
            <person name="Steczkiewicz K."/>
            <person name="Drgas O."/>
            <person name="Orlowska M."/>
            <person name="Perlinska-Lenart U."/>
            <person name="Aleksandrzak-Piekarczyk T."/>
            <person name="Szatraj K."/>
            <person name="Zielenkiewicz U."/>
            <person name="Pilsyk S."/>
            <person name="Malc E."/>
            <person name="Mieczkowski P."/>
            <person name="Kruszewska J.S."/>
            <person name="Biernat P."/>
            <person name="Pawlowska J."/>
        </authorList>
    </citation>
    <scope>NUCLEOTIDE SEQUENCE [LARGE SCALE GENOMIC DNA]</scope>
    <source>
        <strain evidence="4 5">CBS 142.35</strain>
    </source>
</reference>
<dbReference type="Proteomes" id="UP000646827">
    <property type="component" value="Unassembled WGS sequence"/>
</dbReference>
<evidence type="ECO:0000313" key="4">
    <source>
        <dbReference type="EMBL" id="KAG2223891.1"/>
    </source>
</evidence>
<evidence type="ECO:0000256" key="2">
    <source>
        <dbReference type="SAM" id="MobiDB-lite"/>
    </source>
</evidence>
<dbReference type="InterPro" id="IPR018253">
    <property type="entry name" value="DnaJ_domain_CS"/>
</dbReference>
<dbReference type="EMBL" id="JAEPRB010000052">
    <property type="protein sequence ID" value="KAG2223891.1"/>
    <property type="molecule type" value="Genomic_DNA"/>
</dbReference>
<dbReference type="AlphaFoldDB" id="A0A8H7S945"/>
<dbReference type="SMART" id="SM00271">
    <property type="entry name" value="DnaJ"/>
    <property type="match status" value="1"/>
</dbReference>
<dbReference type="PROSITE" id="PS50076">
    <property type="entry name" value="DNAJ_2"/>
    <property type="match status" value="1"/>
</dbReference>
<evidence type="ECO:0000256" key="1">
    <source>
        <dbReference type="ARBA" id="ARBA00023186"/>
    </source>
</evidence>
<feature type="region of interest" description="Disordered" evidence="2">
    <location>
        <begin position="196"/>
        <end position="231"/>
    </location>
</feature>
<dbReference type="Pfam" id="PF14308">
    <property type="entry name" value="DnaJ-X"/>
    <property type="match status" value="1"/>
</dbReference>
<gene>
    <name evidence="4" type="ORF">INT45_009343</name>
</gene>
<feature type="domain" description="J" evidence="3">
    <location>
        <begin position="85"/>
        <end position="150"/>
    </location>
</feature>
<accession>A0A8H7S945</accession>
<comment type="caution">
    <text evidence="4">The sequence shown here is derived from an EMBL/GenBank/DDBJ whole genome shotgun (WGS) entry which is preliminary data.</text>
</comment>